<dbReference type="NCBIfam" id="TIGR02729">
    <property type="entry name" value="Obg_CgtA"/>
    <property type="match status" value="1"/>
</dbReference>
<feature type="binding site" evidence="5">
    <location>
        <begin position="313"/>
        <end position="315"/>
    </location>
    <ligand>
        <name>GTP</name>
        <dbReference type="ChEBI" id="CHEBI:37565"/>
    </ligand>
</feature>
<dbReference type="PANTHER" id="PTHR11702:SF31">
    <property type="entry name" value="MITOCHONDRIAL RIBOSOME-ASSOCIATED GTPASE 2"/>
    <property type="match status" value="1"/>
</dbReference>
<keyword evidence="2 5" id="KW-0547">Nucleotide-binding</keyword>
<evidence type="ECO:0000313" key="10">
    <source>
        <dbReference type="Proteomes" id="UP001342631"/>
    </source>
</evidence>
<dbReference type="NCBIfam" id="NF008955">
    <property type="entry name" value="PRK12297.1"/>
    <property type="match status" value="1"/>
</dbReference>
<dbReference type="InterPro" id="IPR027417">
    <property type="entry name" value="P-loop_NTPase"/>
</dbReference>
<comment type="subcellular location">
    <subcellularLocation>
        <location evidence="5">Cytoplasm</location>
    </subcellularLocation>
</comment>
<dbReference type="EMBL" id="BTTX01000001">
    <property type="protein sequence ID" value="GMU04221.1"/>
    <property type="molecule type" value="Genomic_DNA"/>
</dbReference>
<evidence type="ECO:0000256" key="3">
    <source>
        <dbReference type="ARBA" id="ARBA00022842"/>
    </source>
</evidence>
<dbReference type="HAMAP" id="MF_01454">
    <property type="entry name" value="GTPase_Obg"/>
    <property type="match status" value="1"/>
</dbReference>
<protein>
    <recommendedName>
        <fullName evidence="5">GTPase Obg</fullName>
        <ecNumber evidence="5">3.6.5.-</ecNumber>
    </recommendedName>
    <alternativeName>
        <fullName evidence="5">GTP-binding protein Obg</fullName>
    </alternativeName>
</protein>
<evidence type="ECO:0000259" key="7">
    <source>
        <dbReference type="PROSITE" id="PS51710"/>
    </source>
</evidence>
<sequence length="438" mass="46528">MKFVDEVRIYVKAGDGGNGAVAFRREKFIERGGPNGGDGGNGGSVVFVANPQLTTLLDYRYQQHHRAKNGEHGMGSDCNGHGAEDMILQVPVGTLIRNEHTGELLVDLSDPGQQYVAAKGGRGGLGNMNFATSTRQTPRFAQDGGKGEEVTLRLELKLLADVGLLGFPNAGKSTFISRVSRARPKVADYPFTTLVPNLGMVQYKDNLSFVMADIPGIIEGASEGVGLGHQFLRHVERCKVLVHLIDMGAEGEGRKPLDDFNILNAELKKYSAELASKPQVVAANKLDLTEARERLGPFTEALRRKGIRVFPVSCATGEGMPALMDAVAEVLFTGRTGKIHVEAPAKKTSARAPAKKSAAKKAPAKKAPVKKAAAKKAPVKKAAAKKAPAKKAAAKKSSRKPVAKKAAAKKAPAKKAVRKAPAKKAARKAPAKKSGGRR</sequence>
<dbReference type="Gene3D" id="3.40.50.300">
    <property type="entry name" value="P-loop containing nucleotide triphosphate hydrolases"/>
    <property type="match status" value="1"/>
</dbReference>
<keyword evidence="5" id="KW-0479">Metal-binding</keyword>
<accession>A0ABQ6QK30</accession>
<keyword evidence="3 5" id="KW-0460">Magnesium</keyword>
<comment type="cofactor">
    <cofactor evidence="5">
        <name>Mg(2+)</name>
        <dbReference type="ChEBI" id="CHEBI:18420"/>
    </cofactor>
</comment>
<keyword evidence="4 5" id="KW-0342">GTP-binding</keyword>
<evidence type="ECO:0000313" key="9">
    <source>
        <dbReference type="EMBL" id="GMU04221.1"/>
    </source>
</evidence>
<comment type="function">
    <text evidence="5">An essential GTPase which binds GTP, GDP and possibly (p)ppGpp with moderate affinity, with high nucleotide exchange rates and a fairly low GTP hydrolysis rate. Plays a role in control of the cell cycle, stress response, ribosome biogenesis and in those bacteria that undergo differentiation, in morphogenesis control.</text>
</comment>
<feature type="domain" description="OBG-type G" evidence="7">
    <location>
        <begin position="160"/>
        <end position="332"/>
    </location>
</feature>
<feature type="binding site" evidence="5">
    <location>
        <position position="173"/>
    </location>
    <ligand>
        <name>Mg(2+)</name>
        <dbReference type="ChEBI" id="CHEBI:18420"/>
    </ligand>
</feature>
<dbReference type="Proteomes" id="UP001342631">
    <property type="component" value="Unassembled WGS sequence"/>
</dbReference>
<dbReference type="InterPro" id="IPR036726">
    <property type="entry name" value="GTP1_OBG_dom_sf"/>
</dbReference>
<keyword evidence="5" id="KW-0378">Hydrolase</keyword>
<dbReference type="Pfam" id="PF01926">
    <property type="entry name" value="MMR_HSR1"/>
    <property type="match status" value="1"/>
</dbReference>
<gene>
    <name evidence="9" type="primary">obgE</name>
    <name evidence="5" type="synonym">obg</name>
    <name evidence="9" type="ORF">ASNO1_04730</name>
</gene>
<proteinExistence type="inferred from homology"/>
<keyword evidence="5" id="KW-0963">Cytoplasm</keyword>
<evidence type="ECO:0000256" key="4">
    <source>
        <dbReference type="ARBA" id="ARBA00023134"/>
    </source>
</evidence>
<dbReference type="InterPro" id="IPR006169">
    <property type="entry name" value="GTP1_OBG_dom"/>
</dbReference>
<keyword evidence="10" id="KW-1185">Reference proteome</keyword>
<organism evidence="9 10">
    <name type="scientific">Corallococcus caeni</name>
    <dbReference type="NCBI Taxonomy" id="3082388"/>
    <lineage>
        <taxon>Bacteria</taxon>
        <taxon>Pseudomonadati</taxon>
        <taxon>Myxococcota</taxon>
        <taxon>Myxococcia</taxon>
        <taxon>Myxococcales</taxon>
        <taxon>Cystobacterineae</taxon>
        <taxon>Myxococcaceae</taxon>
        <taxon>Corallococcus</taxon>
    </lineage>
</organism>
<dbReference type="InterPro" id="IPR031167">
    <property type="entry name" value="G_OBG"/>
</dbReference>
<comment type="similarity">
    <text evidence="1 5">Belongs to the TRAFAC class OBG-HflX-like GTPase superfamily. OBG GTPase family.</text>
</comment>
<dbReference type="SUPFAM" id="SSF52540">
    <property type="entry name" value="P-loop containing nucleoside triphosphate hydrolases"/>
    <property type="match status" value="1"/>
</dbReference>
<feature type="binding site" evidence="5">
    <location>
        <begin position="166"/>
        <end position="173"/>
    </location>
    <ligand>
        <name>GTP</name>
        <dbReference type="ChEBI" id="CHEBI:37565"/>
    </ligand>
</feature>
<feature type="compositionally biased region" description="Basic residues" evidence="6">
    <location>
        <begin position="353"/>
        <end position="438"/>
    </location>
</feature>
<dbReference type="InterPro" id="IPR006074">
    <property type="entry name" value="GTP1-OBG_CS"/>
</dbReference>
<name>A0ABQ6QK30_9BACT</name>
<dbReference type="InterPro" id="IPR014100">
    <property type="entry name" value="GTP-bd_Obg/CgtA"/>
</dbReference>
<evidence type="ECO:0000259" key="8">
    <source>
        <dbReference type="PROSITE" id="PS51883"/>
    </source>
</evidence>
<dbReference type="EC" id="3.6.5.-" evidence="5"/>
<feature type="region of interest" description="Disordered" evidence="6">
    <location>
        <begin position="343"/>
        <end position="438"/>
    </location>
</feature>
<dbReference type="NCBIfam" id="NF008954">
    <property type="entry name" value="PRK12296.1"/>
    <property type="match status" value="1"/>
</dbReference>
<dbReference type="PROSITE" id="PS00905">
    <property type="entry name" value="GTP1_OBG"/>
    <property type="match status" value="1"/>
</dbReference>
<dbReference type="NCBIfam" id="NF008956">
    <property type="entry name" value="PRK12299.1"/>
    <property type="match status" value="1"/>
</dbReference>
<dbReference type="RefSeq" id="WP_338274158.1">
    <property type="nucleotide sequence ID" value="NZ_BTTX01000001.1"/>
</dbReference>
<evidence type="ECO:0000256" key="5">
    <source>
        <dbReference type="HAMAP-Rule" id="MF_01454"/>
    </source>
</evidence>
<comment type="subunit">
    <text evidence="5">Monomer.</text>
</comment>
<dbReference type="PROSITE" id="PS51710">
    <property type="entry name" value="G_OBG"/>
    <property type="match status" value="1"/>
</dbReference>
<evidence type="ECO:0000256" key="1">
    <source>
        <dbReference type="ARBA" id="ARBA00007699"/>
    </source>
</evidence>
<dbReference type="PRINTS" id="PR00326">
    <property type="entry name" value="GTP1OBG"/>
</dbReference>
<feature type="domain" description="Obg" evidence="8">
    <location>
        <begin position="1"/>
        <end position="159"/>
    </location>
</feature>
<reference evidence="9 10" key="1">
    <citation type="journal article" date="2024" name="Arch. Microbiol.">
        <title>Corallococcus caeni sp. nov., a novel myxobacterium isolated from activated sludge.</title>
        <authorList>
            <person name="Tomita S."/>
            <person name="Nakai R."/>
            <person name="Kuroda K."/>
            <person name="Kurashita H."/>
            <person name="Hatamoto M."/>
            <person name="Yamaguchi T."/>
            <person name="Narihiro T."/>
        </authorList>
    </citation>
    <scope>NUCLEOTIDE SEQUENCE [LARGE SCALE GENOMIC DNA]</scope>
    <source>
        <strain evidence="9 10">NO1</strain>
    </source>
</reference>
<dbReference type="SUPFAM" id="SSF82051">
    <property type="entry name" value="Obg GTP-binding protein N-terminal domain"/>
    <property type="match status" value="1"/>
</dbReference>
<dbReference type="PIRSF" id="PIRSF002401">
    <property type="entry name" value="GTP_bd_Obg/CgtA"/>
    <property type="match status" value="1"/>
</dbReference>
<evidence type="ECO:0000256" key="2">
    <source>
        <dbReference type="ARBA" id="ARBA00022741"/>
    </source>
</evidence>
<feature type="binding site" evidence="5">
    <location>
        <begin position="284"/>
        <end position="287"/>
    </location>
    <ligand>
        <name>GTP</name>
        <dbReference type="ChEBI" id="CHEBI:37565"/>
    </ligand>
</feature>
<comment type="caution">
    <text evidence="9">The sequence shown here is derived from an EMBL/GenBank/DDBJ whole genome shotgun (WGS) entry which is preliminary data.</text>
</comment>
<dbReference type="InterPro" id="IPR006073">
    <property type="entry name" value="GTP-bd"/>
</dbReference>
<dbReference type="CDD" id="cd01898">
    <property type="entry name" value="Obg"/>
    <property type="match status" value="1"/>
</dbReference>
<dbReference type="Gene3D" id="2.70.210.12">
    <property type="entry name" value="GTP1/OBG domain"/>
    <property type="match status" value="1"/>
</dbReference>
<dbReference type="Pfam" id="PF01018">
    <property type="entry name" value="GTP1_OBG"/>
    <property type="match status" value="1"/>
</dbReference>
<dbReference type="PROSITE" id="PS51883">
    <property type="entry name" value="OBG"/>
    <property type="match status" value="1"/>
</dbReference>
<feature type="binding site" evidence="5">
    <location>
        <position position="193"/>
    </location>
    <ligand>
        <name>Mg(2+)</name>
        <dbReference type="ChEBI" id="CHEBI:18420"/>
    </ligand>
</feature>
<feature type="binding site" evidence="5">
    <location>
        <begin position="213"/>
        <end position="216"/>
    </location>
    <ligand>
        <name>GTP</name>
        <dbReference type="ChEBI" id="CHEBI:37565"/>
    </ligand>
</feature>
<evidence type="ECO:0000256" key="6">
    <source>
        <dbReference type="SAM" id="MobiDB-lite"/>
    </source>
</evidence>
<feature type="binding site" evidence="5">
    <location>
        <begin position="191"/>
        <end position="195"/>
    </location>
    <ligand>
        <name>GTP</name>
        <dbReference type="ChEBI" id="CHEBI:37565"/>
    </ligand>
</feature>
<dbReference type="PANTHER" id="PTHR11702">
    <property type="entry name" value="DEVELOPMENTALLY REGULATED GTP-BINDING PROTEIN-RELATED"/>
    <property type="match status" value="1"/>
</dbReference>
<dbReference type="InterPro" id="IPR045086">
    <property type="entry name" value="OBG_GTPase"/>
</dbReference>